<evidence type="ECO:0000313" key="2">
    <source>
        <dbReference type="Proteomes" id="UP000217199"/>
    </source>
</evidence>
<dbReference type="InParanoid" id="A0A286U5G2"/>
<keyword evidence="2" id="KW-1185">Reference proteome</keyword>
<gene>
    <name evidence="1" type="ORF">PNOK_0937400</name>
</gene>
<proteinExistence type="predicted"/>
<dbReference type="Proteomes" id="UP000217199">
    <property type="component" value="Unassembled WGS sequence"/>
</dbReference>
<name>A0A286U5G2_9AGAM</name>
<evidence type="ECO:0000313" key="1">
    <source>
        <dbReference type="EMBL" id="PAV14821.1"/>
    </source>
</evidence>
<dbReference type="EMBL" id="NBII01000011">
    <property type="protein sequence ID" value="PAV14821.1"/>
    <property type="molecule type" value="Genomic_DNA"/>
</dbReference>
<accession>A0A286U5G2</accession>
<organism evidence="1 2">
    <name type="scientific">Pyrrhoderma noxium</name>
    <dbReference type="NCBI Taxonomy" id="2282107"/>
    <lineage>
        <taxon>Eukaryota</taxon>
        <taxon>Fungi</taxon>
        <taxon>Dikarya</taxon>
        <taxon>Basidiomycota</taxon>
        <taxon>Agaricomycotina</taxon>
        <taxon>Agaricomycetes</taxon>
        <taxon>Hymenochaetales</taxon>
        <taxon>Hymenochaetaceae</taxon>
        <taxon>Pyrrhoderma</taxon>
    </lineage>
</organism>
<comment type="caution">
    <text evidence="1">The sequence shown here is derived from an EMBL/GenBank/DDBJ whole genome shotgun (WGS) entry which is preliminary data.</text>
</comment>
<dbReference type="AlphaFoldDB" id="A0A286U5G2"/>
<protein>
    <submittedName>
        <fullName evidence="1">Uncharacterized protein</fullName>
    </submittedName>
</protein>
<reference evidence="1 2" key="1">
    <citation type="journal article" date="2017" name="Mol. Ecol.">
        <title>Comparative and population genomic landscape of Phellinus noxius: A hypervariable fungus causing root rot in trees.</title>
        <authorList>
            <person name="Chung C.L."/>
            <person name="Lee T.J."/>
            <person name="Akiba M."/>
            <person name="Lee H.H."/>
            <person name="Kuo T.H."/>
            <person name="Liu D."/>
            <person name="Ke H.M."/>
            <person name="Yokoi T."/>
            <person name="Roa M.B."/>
            <person name="Lu M.J."/>
            <person name="Chang Y.Y."/>
            <person name="Ann P.J."/>
            <person name="Tsai J.N."/>
            <person name="Chen C.Y."/>
            <person name="Tzean S.S."/>
            <person name="Ota Y."/>
            <person name="Hattori T."/>
            <person name="Sahashi N."/>
            <person name="Liou R.F."/>
            <person name="Kikuchi T."/>
            <person name="Tsai I.J."/>
        </authorList>
    </citation>
    <scope>NUCLEOTIDE SEQUENCE [LARGE SCALE GENOMIC DNA]</scope>
    <source>
        <strain evidence="1 2">FFPRI411160</strain>
    </source>
</reference>
<sequence>MTMNEKKADQRKKIMPINLFLIQYKAGTLYMVVLGSNDIRIFLAGDDSSKANEIVKKGIFYTCNASGQLTETASDLRWASVPKVIYQLGCITAVTTEVKRAKEEIFKQKLSREATGKRWANTQEGFCRDLLNITTDLAESEKYKRSLFVSFVSKDGNAAKAWV</sequence>